<organism evidence="1 2">
    <name type="scientific">Shimia sagamensis</name>
    <dbReference type="NCBI Taxonomy" id="1566352"/>
    <lineage>
        <taxon>Bacteria</taxon>
        <taxon>Pseudomonadati</taxon>
        <taxon>Pseudomonadota</taxon>
        <taxon>Alphaproteobacteria</taxon>
        <taxon>Rhodobacterales</taxon>
        <taxon>Roseobacteraceae</taxon>
    </lineage>
</organism>
<evidence type="ECO:0000313" key="1">
    <source>
        <dbReference type="EMBL" id="SMP34341.1"/>
    </source>
</evidence>
<keyword evidence="2" id="KW-1185">Reference proteome</keyword>
<dbReference type="Proteomes" id="UP001157961">
    <property type="component" value="Unassembled WGS sequence"/>
</dbReference>
<accession>A0ABY1PIH1</accession>
<evidence type="ECO:0008006" key="3">
    <source>
        <dbReference type="Google" id="ProtNLM"/>
    </source>
</evidence>
<evidence type="ECO:0000313" key="2">
    <source>
        <dbReference type="Proteomes" id="UP001157961"/>
    </source>
</evidence>
<protein>
    <recommendedName>
        <fullName evidence="3">Membrane bound FAD containing D-sorbitol dehydrogenase</fullName>
    </recommendedName>
</protein>
<comment type="caution">
    <text evidence="1">The sequence shown here is derived from an EMBL/GenBank/DDBJ whole genome shotgun (WGS) entry which is preliminary data.</text>
</comment>
<gene>
    <name evidence="1" type="ORF">SAMN06265373_11010</name>
</gene>
<dbReference type="RefSeq" id="WP_283427694.1">
    <property type="nucleotide sequence ID" value="NZ_FXTY01000010.1"/>
</dbReference>
<proteinExistence type="predicted"/>
<reference evidence="1 2" key="1">
    <citation type="submission" date="2017-05" db="EMBL/GenBank/DDBJ databases">
        <authorList>
            <person name="Varghese N."/>
            <person name="Submissions S."/>
        </authorList>
    </citation>
    <scope>NUCLEOTIDE SEQUENCE [LARGE SCALE GENOMIC DNA]</scope>
    <source>
        <strain evidence="1 2">DSM 29734</strain>
    </source>
</reference>
<sequence length="147" mass="15943">MNAHVPDTFLTLSSALTGFTEETLIFAQQTADFYAVFEGAYGADTLAQLMQSFQSAVGEGNSPQQAAAHILDETQDKTLAEAARALIVFWYLGQIKSTADPTVLHIPSANFFKQGLTWRAIQAHPPAASTQQFGYWTTPPAALSDFL</sequence>
<name>A0ABY1PIH1_9RHOB</name>
<dbReference type="EMBL" id="FXTY01000010">
    <property type="protein sequence ID" value="SMP34341.1"/>
    <property type="molecule type" value="Genomic_DNA"/>
</dbReference>